<dbReference type="eggNOG" id="KOG0017">
    <property type="taxonomic scope" value="Eukaryota"/>
</dbReference>
<evidence type="ECO:0000313" key="3">
    <source>
        <dbReference type="Proteomes" id="UP000007306"/>
    </source>
</evidence>
<organism evidence="2 3">
    <name type="scientific">Oryza glaberrima</name>
    <name type="common">African rice</name>
    <dbReference type="NCBI Taxonomy" id="4538"/>
    <lineage>
        <taxon>Eukaryota</taxon>
        <taxon>Viridiplantae</taxon>
        <taxon>Streptophyta</taxon>
        <taxon>Embryophyta</taxon>
        <taxon>Tracheophyta</taxon>
        <taxon>Spermatophyta</taxon>
        <taxon>Magnoliopsida</taxon>
        <taxon>Liliopsida</taxon>
        <taxon>Poales</taxon>
        <taxon>Poaceae</taxon>
        <taxon>BOP clade</taxon>
        <taxon>Oryzoideae</taxon>
        <taxon>Oryzeae</taxon>
        <taxon>Oryzinae</taxon>
        <taxon>Oryza</taxon>
    </lineage>
</organism>
<feature type="domain" description="Reverse transcriptase Ty1/copia-type" evidence="1">
    <location>
        <begin position="13"/>
        <end position="169"/>
    </location>
</feature>
<protein>
    <recommendedName>
        <fullName evidence="1">Reverse transcriptase Ty1/copia-type domain-containing protein</fullName>
    </recommendedName>
</protein>
<dbReference type="Gramene" id="ORGLA06G0013900.1">
    <property type="protein sequence ID" value="ORGLA06G0013900.1"/>
    <property type="gene ID" value="ORGLA06G0013900"/>
</dbReference>
<evidence type="ECO:0000313" key="2">
    <source>
        <dbReference type="EnsemblPlants" id="ORGLA06G0013900.1"/>
    </source>
</evidence>
<dbReference type="Proteomes" id="UP000007306">
    <property type="component" value="Chromosome 6"/>
</dbReference>
<reference evidence="2 3" key="2">
    <citation type="submission" date="2018-04" db="EMBL/GenBank/DDBJ databases">
        <title>OglaRS2 (Oryza glaberrima Reference Sequence Version 2).</title>
        <authorList>
            <person name="Zhang J."/>
            <person name="Kudrna D."/>
            <person name="Lee S."/>
            <person name="Talag J."/>
            <person name="Rajasekar S."/>
            <person name="Wing R.A."/>
        </authorList>
    </citation>
    <scope>NUCLEOTIDE SEQUENCE [LARGE SCALE GENOMIC DNA]</scope>
    <source>
        <strain evidence="2 3">cv. IRGC 96717</strain>
    </source>
</reference>
<dbReference type="InterPro" id="IPR013103">
    <property type="entry name" value="RVT_2"/>
</dbReference>
<evidence type="ECO:0000259" key="1">
    <source>
        <dbReference type="Pfam" id="PF07727"/>
    </source>
</evidence>
<reference evidence="2" key="1">
    <citation type="submission" date="2015-06" db="UniProtKB">
        <authorList>
            <consortium name="EnsemblPlants"/>
        </authorList>
    </citation>
    <scope>IDENTIFICATION</scope>
</reference>
<dbReference type="InterPro" id="IPR043502">
    <property type="entry name" value="DNA/RNA_pol_sf"/>
</dbReference>
<dbReference type="AlphaFoldDB" id="I1PZ27"/>
<dbReference type="SUPFAM" id="SSF56672">
    <property type="entry name" value="DNA/RNA polymerases"/>
    <property type="match status" value="1"/>
</dbReference>
<dbReference type="HOGENOM" id="CLU_001650_21_5_1"/>
<proteinExistence type="predicted"/>
<name>I1PZ27_ORYGL</name>
<dbReference type="EnsemblPlants" id="ORGLA06G0013900.1">
    <property type="protein sequence ID" value="ORGLA06G0013900.1"/>
    <property type="gene ID" value="ORGLA06G0013900"/>
</dbReference>
<sequence>MQACKLRPDGTIEKYKARLVAKGYTQKEGEDFFDTYSPVARLTTIHVLLSLAASHGLLVHQMDVKTAFLNGELDEETYMDQPDGFVDEGQEGKVCKLLKSLYGLKQARKQWHEKFDKTLTSAGFAVNEADKCVYYRHGGGEGVILCLYVDDILIFGTNLEVINEVKLFLS</sequence>
<dbReference type="STRING" id="4538.I1PZ27"/>
<accession>I1PZ27</accession>
<dbReference type="OMA" id="ETYMDQP"/>
<keyword evidence="3" id="KW-1185">Reference proteome</keyword>
<dbReference type="Pfam" id="PF07727">
    <property type="entry name" value="RVT_2"/>
    <property type="match status" value="1"/>
</dbReference>